<name>A0AAV4NDT4_CAEEX</name>
<dbReference type="EMBL" id="BPLR01020688">
    <property type="protein sequence ID" value="GIX81569.1"/>
    <property type="molecule type" value="Genomic_DNA"/>
</dbReference>
<protein>
    <submittedName>
        <fullName evidence="1">Uncharacterized protein</fullName>
    </submittedName>
</protein>
<dbReference type="Proteomes" id="UP001054945">
    <property type="component" value="Unassembled WGS sequence"/>
</dbReference>
<keyword evidence="2" id="KW-1185">Reference proteome</keyword>
<dbReference type="AlphaFoldDB" id="A0AAV4NDT4"/>
<comment type="caution">
    <text evidence="1">The sequence shown here is derived from an EMBL/GenBank/DDBJ whole genome shotgun (WGS) entry which is preliminary data.</text>
</comment>
<proteinExistence type="predicted"/>
<reference evidence="1 2" key="1">
    <citation type="submission" date="2021-06" db="EMBL/GenBank/DDBJ databases">
        <title>Caerostris extrusa draft genome.</title>
        <authorList>
            <person name="Kono N."/>
            <person name="Arakawa K."/>
        </authorList>
    </citation>
    <scope>NUCLEOTIDE SEQUENCE [LARGE SCALE GENOMIC DNA]</scope>
</reference>
<accession>A0AAV4NDT4</accession>
<evidence type="ECO:0000313" key="1">
    <source>
        <dbReference type="EMBL" id="GIX81569.1"/>
    </source>
</evidence>
<evidence type="ECO:0000313" key="2">
    <source>
        <dbReference type="Proteomes" id="UP001054945"/>
    </source>
</evidence>
<gene>
    <name evidence="1" type="ORF">CEXT_761741</name>
</gene>
<organism evidence="1 2">
    <name type="scientific">Caerostris extrusa</name>
    <name type="common">Bark spider</name>
    <name type="synonym">Caerostris bankana</name>
    <dbReference type="NCBI Taxonomy" id="172846"/>
    <lineage>
        <taxon>Eukaryota</taxon>
        <taxon>Metazoa</taxon>
        <taxon>Ecdysozoa</taxon>
        <taxon>Arthropoda</taxon>
        <taxon>Chelicerata</taxon>
        <taxon>Arachnida</taxon>
        <taxon>Araneae</taxon>
        <taxon>Araneomorphae</taxon>
        <taxon>Entelegynae</taxon>
        <taxon>Araneoidea</taxon>
        <taxon>Araneidae</taxon>
        <taxon>Caerostris</taxon>
    </lineage>
</organism>
<sequence>MLSCYYRGIIANNQSRRHNLDDFTRGCIITKTKCRRLKCNQYCKCSGVHGHSHSTFLVPEEYFKRQEEVSDSSMAGPRAIKTTDDRYIVVHVRRNRRLTAAEITSHERTIGHVYHALLWTGSCPNVVYIHSDHTLYAVNSAY</sequence>